<organism evidence="3 4">
    <name type="scientific">Plasmodium inui San Antonio 1</name>
    <dbReference type="NCBI Taxonomy" id="1237626"/>
    <lineage>
        <taxon>Eukaryota</taxon>
        <taxon>Sar</taxon>
        <taxon>Alveolata</taxon>
        <taxon>Apicomplexa</taxon>
        <taxon>Aconoidasida</taxon>
        <taxon>Haemosporida</taxon>
        <taxon>Plasmodiidae</taxon>
        <taxon>Plasmodium</taxon>
        <taxon>Plasmodium (Plasmodium)</taxon>
    </lineage>
</organism>
<keyword evidence="2" id="KW-0812">Transmembrane</keyword>
<feature type="compositionally biased region" description="Basic and acidic residues" evidence="1">
    <location>
        <begin position="295"/>
        <end position="306"/>
    </location>
</feature>
<keyword evidence="2" id="KW-0472">Membrane</keyword>
<dbReference type="Proteomes" id="UP000030640">
    <property type="component" value="Unassembled WGS sequence"/>
</dbReference>
<feature type="region of interest" description="Disordered" evidence="1">
    <location>
        <begin position="474"/>
        <end position="494"/>
    </location>
</feature>
<protein>
    <submittedName>
        <fullName evidence="3">Uncharacterized protein</fullName>
    </submittedName>
</protein>
<keyword evidence="2" id="KW-1133">Transmembrane helix</keyword>
<feature type="region of interest" description="Disordered" evidence="1">
    <location>
        <begin position="295"/>
        <end position="444"/>
    </location>
</feature>
<evidence type="ECO:0000256" key="2">
    <source>
        <dbReference type="SAM" id="Phobius"/>
    </source>
</evidence>
<reference evidence="3 4" key="1">
    <citation type="submission" date="2013-02" db="EMBL/GenBank/DDBJ databases">
        <title>The Genome Sequence of Plasmodium inui San Antonio 1.</title>
        <authorList>
            <consortium name="The Broad Institute Genome Sequencing Platform"/>
            <consortium name="The Broad Institute Genome Sequencing Center for Infectious Disease"/>
            <person name="Neafsey D."/>
            <person name="Cheeseman I."/>
            <person name="Volkman S."/>
            <person name="Adams J."/>
            <person name="Walker B."/>
            <person name="Young S.K."/>
            <person name="Zeng Q."/>
            <person name="Gargeya S."/>
            <person name="Fitzgerald M."/>
            <person name="Haas B."/>
            <person name="Abouelleil A."/>
            <person name="Alvarado L."/>
            <person name="Arachchi H.M."/>
            <person name="Berlin A.M."/>
            <person name="Chapman S.B."/>
            <person name="Dewar J."/>
            <person name="Goldberg J."/>
            <person name="Griggs A."/>
            <person name="Gujja S."/>
            <person name="Hansen M."/>
            <person name="Howarth C."/>
            <person name="Imamovic A."/>
            <person name="Larimer J."/>
            <person name="McCowan C."/>
            <person name="Murphy C."/>
            <person name="Neiman D."/>
            <person name="Pearson M."/>
            <person name="Priest M."/>
            <person name="Roberts A."/>
            <person name="Saif S."/>
            <person name="Shea T."/>
            <person name="Sisk P."/>
            <person name="Sykes S."/>
            <person name="Wortman J."/>
            <person name="Nusbaum C."/>
            <person name="Birren B."/>
        </authorList>
    </citation>
    <scope>NUCLEOTIDE SEQUENCE [LARGE SCALE GENOMIC DNA]</scope>
    <source>
        <strain evidence="3 4">San Antonio 1</strain>
    </source>
</reference>
<evidence type="ECO:0000313" key="3">
    <source>
        <dbReference type="EMBL" id="EUD64192.1"/>
    </source>
</evidence>
<proteinExistence type="predicted"/>
<feature type="compositionally biased region" description="Polar residues" evidence="1">
    <location>
        <begin position="414"/>
        <end position="423"/>
    </location>
</feature>
<gene>
    <name evidence="3" type="ORF">C922_05429</name>
</gene>
<dbReference type="GeneID" id="20040703"/>
<dbReference type="RefSeq" id="XP_008819222.1">
    <property type="nucleotide sequence ID" value="XM_008821000.1"/>
</dbReference>
<name>W6ZTF1_9APIC</name>
<sequence length="494" mass="53949">MGGNINEAWQLSHWSGKGGSWNFKIASGETCKLNQATKYCYPELSKKGMSRWEGLSQWLSDTLLDNGSSDWGGSFKPEVNTKLQDYSKQVMSWGDVIHRVMDEIRKDIVTNPRASTETKFWTPAEWYNVLGDHEGEGLLWDKESRTRQVLIVIVCIITGLTEATQELNKRYEGRGKLCAKVDSGLTVNEYEWEQWEKGKGQMSGKSTNECNSGKEHKKCPDASLGLILTVYEALTRVCPKCGPYRITRWIKSSGRGEETRGTLYCRIQGNVLNCEKNKGTEESVSALWFERDEIAAPTKDARETKQNEATSPGVSPDAIDQQGQGGDDLTSTKLKESDAVVVDQNPEPISTSHRTPRPGAKQQDGSRHQRNNGATTSEGGTARGGLDGLSKGPGDPSSPVPTGRINGEDFGEQEPSQLSNEDSSPTEKDFGGISQEALPGEGGGQGMSSIMGGILSVLILGIGAGYGLCRIWGRRKRHRPPGGGQDDSTGQREL</sequence>
<keyword evidence="4" id="KW-1185">Reference proteome</keyword>
<evidence type="ECO:0000313" key="4">
    <source>
        <dbReference type="Proteomes" id="UP000030640"/>
    </source>
</evidence>
<dbReference type="VEuPathDB" id="PlasmoDB:C922_05429"/>
<evidence type="ECO:0000256" key="1">
    <source>
        <dbReference type="SAM" id="MobiDB-lite"/>
    </source>
</evidence>
<dbReference type="EMBL" id="KI965530">
    <property type="protein sequence ID" value="EUD64192.1"/>
    <property type="molecule type" value="Genomic_DNA"/>
</dbReference>
<dbReference type="AlphaFoldDB" id="W6ZTF1"/>
<feature type="transmembrane region" description="Helical" evidence="2">
    <location>
        <begin position="450"/>
        <end position="469"/>
    </location>
</feature>
<accession>W6ZTF1</accession>